<dbReference type="PROSITE" id="PS50972">
    <property type="entry name" value="PTERIN_BINDING"/>
    <property type="match status" value="1"/>
</dbReference>
<name>A0A1G4XEF8_9ACTN</name>
<dbReference type="SUPFAM" id="SSF51717">
    <property type="entry name" value="Dihydropteroate synthetase-like"/>
    <property type="match status" value="1"/>
</dbReference>
<dbReference type="STRING" id="1960309.SAMN03159343_0661"/>
<dbReference type="PANTHER" id="PTHR20941:SF1">
    <property type="entry name" value="FOLIC ACID SYNTHESIS PROTEIN FOL1"/>
    <property type="match status" value="1"/>
</dbReference>
<organism evidence="2 3">
    <name type="scientific">Klenkia marina</name>
    <dbReference type="NCBI Taxonomy" id="1960309"/>
    <lineage>
        <taxon>Bacteria</taxon>
        <taxon>Bacillati</taxon>
        <taxon>Actinomycetota</taxon>
        <taxon>Actinomycetes</taxon>
        <taxon>Geodermatophilales</taxon>
        <taxon>Geodermatophilaceae</taxon>
        <taxon>Klenkia</taxon>
    </lineage>
</organism>
<dbReference type="InterPro" id="IPR000489">
    <property type="entry name" value="Pterin-binding_dom"/>
</dbReference>
<feature type="domain" description="Pterin-binding" evidence="1">
    <location>
        <begin position="38"/>
        <end position="291"/>
    </location>
</feature>
<dbReference type="GO" id="GO:0046654">
    <property type="term" value="P:tetrahydrofolate biosynthetic process"/>
    <property type="evidence" value="ECO:0007669"/>
    <property type="project" value="TreeGrafter"/>
</dbReference>
<dbReference type="Pfam" id="PF00809">
    <property type="entry name" value="Pterin_bind"/>
    <property type="match status" value="1"/>
</dbReference>
<evidence type="ECO:0000259" key="1">
    <source>
        <dbReference type="PROSITE" id="PS50972"/>
    </source>
</evidence>
<keyword evidence="3" id="KW-1185">Reference proteome</keyword>
<dbReference type="InterPro" id="IPR045031">
    <property type="entry name" value="DHP_synth-like"/>
</dbReference>
<evidence type="ECO:0000313" key="2">
    <source>
        <dbReference type="EMBL" id="SCX39404.1"/>
    </source>
</evidence>
<evidence type="ECO:0000313" key="3">
    <source>
        <dbReference type="Proteomes" id="UP000198981"/>
    </source>
</evidence>
<dbReference type="EMBL" id="FMUH01000001">
    <property type="protein sequence ID" value="SCX39404.1"/>
    <property type="molecule type" value="Genomic_DNA"/>
</dbReference>
<sequence>MIDLAALARLAAAHAEDLGHRVEPFRLGERVLDTDARPAIMGVVNLSQDSSYRESVAPSVEAAVRRGVVLAAQGADVVDVGAESVFEGAARVGPQEQIRTLVPVVEQLAAAGVAVSVESYHPDVVRAALAAGATLLNLTGSADDDTMFELAAEFDAALVICHVLGVNPRELDDADVDRDPYPALFDALGARVAAARDRGVRAGISVDPGAGFGMARLADPLERVRHQSVLLLQSFRLRRLGVPVCHSLPSGFNYFEDEVRTAEGFFAVLAGLGGTGIHRTHEVPRVRAVLRAMADLPVEREEATERSGLTV</sequence>
<dbReference type="Gene3D" id="3.20.20.20">
    <property type="entry name" value="Dihydropteroate synthase-like"/>
    <property type="match status" value="1"/>
</dbReference>
<dbReference type="PANTHER" id="PTHR20941">
    <property type="entry name" value="FOLATE SYNTHESIS PROTEINS"/>
    <property type="match status" value="1"/>
</dbReference>
<dbReference type="RefSeq" id="WP_207798273.1">
    <property type="nucleotide sequence ID" value="NZ_FMUH01000001.1"/>
</dbReference>
<accession>A0A1G4XEF8</accession>
<reference evidence="3" key="1">
    <citation type="submission" date="2016-10" db="EMBL/GenBank/DDBJ databases">
        <authorList>
            <person name="Varghese N."/>
            <person name="Submissions S."/>
        </authorList>
    </citation>
    <scope>NUCLEOTIDE SEQUENCE [LARGE SCALE GENOMIC DNA]</scope>
    <source>
        <strain evidence="3">DSM 45722</strain>
    </source>
</reference>
<dbReference type="InterPro" id="IPR011005">
    <property type="entry name" value="Dihydropteroate_synth-like_sf"/>
</dbReference>
<gene>
    <name evidence="2" type="ORF">SAMN03159343_0661</name>
</gene>
<dbReference type="Proteomes" id="UP000198981">
    <property type="component" value="Unassembled WGS sequence"/>
</dbReference>
<dbReference type="GO" id="GO:0004156">
    <property type="term" value="F:dihydropteroate synthase activity"/>
    <property type="evidence" value="ECO:0007669"/>
    <property type="project" value="TreeGrafter"/>
</dbReference>
<protein>
    <submittedName>
        <fullName evidence="2">Pterin binding enzyme</fullName>
    </submittedName>
</protein>
<proteinExistence type="predicted"/>
<dbReference type="AlphaFoldDB" id="A0A1G4XEF8"/>
<dbReference type="GO" id="GO:0005829">
    <property type="term" value="C:cytosol"/>
    <property type="evidence" value="ECO:0007669"/>
    <property type="project" value="TreeGrafter"/>
</dbReference>